<sequence length="96" mass="10737">MAAYWIARAKVINAESYKKYADKAGDIVEKYGGKFLARGGDYKIMEGSDHYTRFVVAEFPNMQIAEQCFNSNEYKSAAAHRRNGAGDVEIIFVEGS</sequence>
<comment type="caution">
    <text evidence="2">The sequence shown here is derived from an EMBL/GenBank/DDBJ whole genome shotgun (WGS) entry which is preliminary data.</text>
</comment>
<feature type="domain" description="DUF1330" evidence="1">
    <location>
        <begin position="3"/>
        <end position="95"/>
    </location>
</feature>
<organism evidence="2 3">
    <name type="scientific">PS1 clade bacterium</name>
    <dbReference type="NCBI Taxonomy" id="2175152"/>
    <lineage>
        <taxon>Bacteria</taxon>
        <taxon>Pseudomonadati</taxon>
        <taxon>Pseudomonadota</taxon>
        <taxon>Alphaproteobacteria</taxon>
        <taxon>PS1 clade</taxon>
    </lineage>
</organism>
<protein>
    <submittedName>
        <fullName evidence="2">DUF1330 domain-containing protein</fullName>
    </submittedName>
</protein>
<dbReference type="Proteomes" id="UP000253570">
    <property type="component" value="Unassembled WGS sequence"/>
</dbReference>
<evidence type="ECO:0000313" key="2">
    <source>
        <dbReference type="EMBL" id="RCL73282.1"/>
    </source>
</evidence>
<dbReference type="EMBL" id="QOQD01000008">
    <property type="protein sequence ID" value="RCL73282.1"/>
    <property type="molecule type" value="Genomic_DNA"/>
</dbReference>
<dbReference type="PANTHER" id="PTHR41521:SF4">
    <property type="entry name" value="BLR0684 PROTEIN"/>
    <property type="match status" value="1"/>
</dbReference>
<name>A0A368DN71_9PROT</name>
<dbReference type="InterPro" id="IPR010753">
    <property type="entry name" value="DUF1330"/>
</dbReference>
<reference evidence="2 3" key="1">
    <citation type="journal article" date="2018" name="Microbiome">
        <title>Fine metagenomic profile of the Mediterranean stratified and mixed water columns revealed by assembly and recruitment.</title>
        <authorList>
            <person name="Haro-Moreno J.M."/>
            <person name="Lopez-Perez M."/>
            <person name="De La Torre J.R."/>
            <person name="Picazo A."/>
            <person name="Camacho A."/>
            <person name="Rodriguez-Valera F."/>
        </authorList>
    </citation>
    <scope>NUCLEOTIDE SEQUENCE [LARGE SCALE GENOMIC DNA]</scope>
    <source>
        <strain evidence="2">MED-G57</strain>
    </source>
</reference>
<evidence type="ECO:0000313" key="3">
    <source>
        <dbReference type="Proteomes" id="UP000253570"/>
    </source>
</evidence>
<dbReference type="PANTHER" id="PTHR41521">
    <property type="match status" value="1"/>
</dbReference>
<dbReference type="InterPro" id="IPR011008">
    <property type="entry name" value="Dimeric_a/b-barrel"/>
</dbReference>
<evidence type="ECO:0000259" key="1">
    <source>
        <dbReference type="Pfam" id="PF07045"/>
    </source>
</evidence>
<accession>A0A368DN71</accession>
<dbReference type="AlphaFoldDB" id="A0A368DN71"/>
<dbReference type="Gene3D" id="3.30.70.100">
    <property type="match status" value="1"/>
</dbReference>
<gene>
    <name evidence="2" type="ORF">DBW71_04105</name>
</gene>
<dbReference type="Pfam" id="PF07045">
    <property type="entry name" value="DUF1330"/>
    <property type="match status" value="1"/>
</dbReference>
<dbReference type="SUPFAM" id="SSF54909">
    <property type="entry name" value="Dimeric alpha+beta barrel"/>
    <property type="match status" value="1"/>
</dbReference>
<proteinExistence type="predicted"/>